<dbReference type="KEGG" id="ein:Eint_110840"/>
<accession>E0SAF9</accession>
<dbReference type="CDD" id="cd09804">
    <property type="entry name" value="Dcp1"/>
    <property type="match status" value="1"/>
</dbReference>
<dbReference type="Gene3D" id="2.30.29.30">
    <property type="entry name" value="Pleckstrin-homology domain (PH domain)/Phosphotyrosine-binding domain (PTB)"/>
    <property type="match status" value="1"/>
</dbReference>
<reference evidence="5 6" key="2">
    <citation type="journal article" date="2012" name="Proc. Natl. Acad. Sci. U.S.A.">
        <title>Gain and loss of multiple functionally related, horizontally transferred genes in the reduced genomes of two microsporidian parasites.</title>
        <authorList>
            <person name="Pombert J.-F."/>
            <person name="Selman M."/>
            <person name="Burki F."/>
            <person name="Bardell F.T."/>
            <person name="Farinelli L."/>
            <person name="Solter L.F."/>
            <person name="Whitman D.W."/>
            <person name="Weiss L.M."/>
            <person name="Corradi N."/>
            <person name="Keeling P.J."/>
        </authorList>
    </citation>
    <scope>NUCLEOTIDE SEQUENCE [LARGE SCALE GENOMIC DNA]</scope>
    <source>
        <strain evidence="5 6">ATCC 50506</strain>
    </source>
</reference>
<dbReference type="SUPFAM" id="SSF50729">
    <property type="entry name" value="PH domain-like"/>
    <property type="match status" value="1"/>
</dbReference>
<keyword evidence="6" id="KW-1185">Reference proteome</keyword>
<evidence type="ECO:0000313" key="5">
    <source>
        <dbReference type="EMBL" id="ADM12584.1"/>
    </source>
</evidence>
<dbReference type="VEuPathDB" id="MicrosporidiaDB:Eint_110840"/>
<evidence type="ECO:0000313" key="6">
    <source>
        <dbReference type="Proteomes" id="UP000002313"/>
    </source>
</evidence>
<sequence>MLGEKEGKILMREVRKTDQSLRDLLYVSNFVSVYYYTDGNWDKAGIEGTFVMYSRECYPLVGIHVFNRKDLKDFSLYLSKELSFGIKGNLMTITEQEENRIHGLWFHNDVHPKAILECLESSL</sequence>
<name>E0SAF9_ENCIT</name>
<dbReference type="Pfam" id="PF06058">
    <property type="entry name" value="DCP1"/>
    <property type="match status" value="1"/>
</dbReference>
<evidence type="ECO:0000256" key="3">
    <source>
        <dbReference type="ARBA" id="ARBA00022490"/>
    </source>
</evidence>
<keyword evidence="3" id="KW-0963">Cytoplasm</keyword>
<dbReference type="GO" id="GO:0031087">
    <property type="term" value="P:deadenylation-independent decapping of nuclear-transcribed mRNA"/>
    <property type="evidence" value="ECO:0007669"/>
    <property type="project" value="TreeGrafter"/>
</dbReference>
<dbReference type="OrthoDB" id="440673at2759"/>
<dbReference type="InterPro" id="IPR010334">
    <property type="entry name" value="Dcp1"/>
</dbReference>
<comment type="subcellular location">
    <subcellularLocation>
        <location evidence="1">Cytoplasm</location>
    </subcellularLocation>
</comment>
<dbReference type="Proteomes" id="UP000002313">
    <property type="component" value="Chromosome XI"/>
</dbReference>
<dbReference type="EMBL" id="CP001952">
    <property type="protein sequence ID" value="ADM12584.1"/>
    <property type="molecule type" value="Genomic_DNA"/>
</dbReference>
<organism evidence="5 6">
    <name type="scientific">Encephalitozoon intestinalis (strain ATCC 50506)</name>
    <name type="common">Microsporidian parasite</name>
    <name type="synonym">Septata intestinalis</name>
    <dbReference type="NCBI Taxonomy" id="876142"/>
    <lineage>
        <taxon>Eukaryota</taxon>
        <taxon>Fungi</taxon>
        <taxon>Fungi incertae sedis</taxon>
        <taxon>Microsporidia</taxon>
        <taxon>Unikaryonidae</taxon>
        <taxon>Encephalitozoon</taxon>
    </lineage>
</organism>
<dbReference type="RefSeq" id="XP_003073944.1">
    <property type="nucleotide sequence ID" value="XM_003073898.1"/>
</dbReference>
<dbReference type="HOGENOM" id="CLU_141163_0_0_1"/>
<evidence type="ECO:0000256" key="4">
    <source>
        <dbReference type="ARBA" id="ARBA00022664"/>
    </source>
</evidence>
<dbReference type="GO" id="GO:0000932">
    <property type="term" value="C:P-body"/>
    <property type="evidence" value="ECO:0007669"/>
    <property type="project" value="TreeGrafter"/>
</dbReference>
<keyword evidence="4" id="KW-0507">mRNA processing</keyword>
<dbReference type="GO" id="GO:0006397">
    <property type="term" value="P:mRNA processing"/>
    <property type="evidence" value="ECO:0007669"/>
    <property type="project" value="UniProtKB-KW"/>
</dbReference>
<evidence type="ECO:0000256" key="1">
    <source>
        <dbReference type="ARBA" id="ARBA00004496"/>
    </source>
</evidence>
<comment type="similarity">
    <text evidence="2">Belongs to the DCP1 family.</text>
</comment>
<gene>
    <name evidence="5" type="ORF">Eint_110840</name>
</gene>
<proteinExistence type="inferred from homology"/>
<reference evidence="5 6" key="1">
    <citation type="journal article" date="2010" name="Nat. Commun.">
        <title>The complete sequence of the smallest known nuclear genome from the microsporidian Encephalitozoon intestinalis.</title>
        <authorList>
            <person name="Corradi N."/>
            <person name="Pombert J.-F."/>
            <person name="Farinelli L."/>
            <person name="Didier E.S."/>
            <person name="Keeling P.J."/>
        </authorList>
    </citation>
    <scope>NUCLEOTIDE SEQUENCE [LARGE SCALE GENOMIC DNA]</scope>
    <source>
        <strain evidence="5 6">ATCC 50506</strain>
    </source>
</reference>
<dbReference type="GO" id="GO:0008047">
    <property type="term" value="F:enzyme activator activity"/>
    <property type="evidence" value="ECO:0007669"/>
    <property type="project" value="InterPro"/>
</dbReference>
<dbReference type="GeneID" id="9699652"/>
<dbReference type="AlphaFoldDB" id="E0SAF9"/>
<dbReference type="GO" id="GO:0000290">
    <property type="term" value="P:deadenylation-dependent decapping of nuclear-transcribed mRNA"/>
    <property type="evidence" value="ECO:0007669"/>
    <property type="project" value="InterPro"/>
</dbReference>
<protein>
    <submittedName>
        <fullName evidence="5">Dcp1-like decapping protein</fullName>
    </submittedName>
</protein>
<dbReference type="PANTHER" id="PTHR16290">
    <property type="entry name" value="TRANSCRIPTION FACTOR SMIF DECAPPING ENZYME DCP1"/>
    <property type="match status" value="1"/>
</dbReference>
<dbReference type="InterPro" id="IPR011993">
    <property type="entry name" value="PH-like_dom_sf"/>
</dbReference>
<evidence type="ECO:0000256" key="2">
    <source>
        <dbReference type="ARBA" id="ARBA00008778"/>
    </source>
</evidence>
<dbReference type="GO" id="GO:0003729">
    <property type="term" value="F:mRNA binding"/>
    <property type="evidence" value="ECO:0007669"/>
    <property type="project" value="TreeGrafter"/>
</dbReference>
<dbReference type="PANTHER" id="PTHR16290:SF0">
    <property type="entry name" value="DECAPPING PROTEIN 1, ISOFORM A"/>
    <property type="match status" value="1"/>
</dbReference>